<feature type="compositionally biased region" description="Basic and acidic residues" evidence="1">
    <location>
        <begin position="289"/>
        <end position="301"/>
    </location>
</feature>
<name>A0ABR4PXP8_9HELO</name>
<evidence type="ECO:0000256" key="1">
    <source>
        <dbReference type="SAM" id="MobiDB-lite"/>
    </source>
</evidence>
<dbReference type="Proteomes" id="UP001629113">
    <property type="component" value="Unassembled WGS sequence"/>
</dbReference>
<gene>
    <name evidence="2" type="ORF">PVAG01_01150</name>
</gene>
<organism evidence="2 3">
    <name type="scientific">Phlyctema vagabunda</name>
    <dbReference type="NCBI Taxonomy" id="108571"/>
    <lineage>
        <taxon>Eukaryota</taxon>
        <taxon>Fungi</taxon>
        <taxon>Dikarya</taxon>
        <taxon>Ascomycota</taxon>
        <taxon>Pezizomycotina</taxon>
        <taxon>Leotiomycetes</taxon>
        <taxon>Helotiales</taxon>
        <taxon>Dermateaceae</taxon>
        <taxon>Phlyctema</taxon>
    </lineage>
</organism>
<evidence type="ECO:0000313" key="2">
    <source>
        <dbReference type="EMBL" id="KAL3427641.1"/>
    </source>
</evidence>
<reference evidence="2 3" key="1">
    <citation type="submission" date="2024-06" db="EMBL/GenBank/DDBJ databases">
        <title>Complete genome of Phlyctema vagabunda strain 19-DSS-EL-015.</title>
        <authorList>
            <person name="Fiorenzani C."/>
        </authorList>
    </citation>
    <scope>NUCLEOTIDE SEQUENCE [LARGE SCALE GENOMIC DNA]</scope>
    <source>
        <strain evidence="2 3">19-DSS-EL-015</strain>
    </source>
</reference>
<feature type="compositionally biased region" description="Polar residues" evidence="1">
    <location>
        <begin position="341"/>
        <end position="350"/>
    </location>
</feature>
<sequence length="426" mass="48969">MASLPKQTRERRKSFKLRGEGDWEAERPLTYHFKDANMEKLGALATNYFFGKIEFEGMEGLRSQIPEGTNWLKHNLEQMKRCGPGDHLLVMGWCPIQDDHVDLDRAPVDACLTEQIVMWIEHVTKKKVLFIDYFPDCRQNQQGHCMGNSYQVQENLIHTICYQLTLTVAMREFGINITGAFGFSKLFVEEIAEAVFSYPPWLAQFPRSMVPFHIGQIQDANLEKRRLGTEEMIRYLVPLIGIGEKELYSSMKDWFEKHQLRFQLPDMPISSSNIRDRLSNLLGPLVPEGEEKPTVRDQVVERRKRPAPSLKPVTDRQDKKSKGGRPVGQKQGAKKDPRSPPQTTWPSLSQDMVVAERLLVAQGLTISERVEPPAAPIDEKGKPDYNAARKHKAKENLRRLKEAKEVLLDAKVLFQFPSLENFEEEE</sequence>
<comment type="caution">
    <text evidence="2">The sequence shown here is derived from an EMBL/GenBank/DDBJ whole genome shotgun (WGS) entry which is preliminary data.</text>
</comment>
<feature type="region of interest" description="Disordered" evidence="1">
    <location>
        <begin position="283"/>
        <end position="350"/>
    </location>
</feature>
<accession>A0ABR4PXP8</accession>
<dbReference type="EMBL" id="JBFCZG010000001">
    <property type="protein sequence ID" value="KAL3427641.1"/>
    <property type="molecule type" value="Genomic_DNA"/>
</dbReference>
<protein>
    <submittedName>
        <fullName evidence="2">Uncharacterized protein</fullName>
    </submittedName>
</protein>
<keyword evidence="3" id="KW-1185">Reference proteome</keyword>
<evidence type="ECO:0000313" key="3">
    <source>
        <dbReference type="Proteomes" id="UP001629113"/>
    </source>
</evidence>
<proteinExistence type="predicted"/>